<name>A0A5B1CAU7_9BACT</name>
<proteinExistence type="predicted"/>
<dbReference type="EMBL" id="VRLW01000004">
    <property type="protein sequence ID" value="KAA1257105.1"/>
    <property type="molecule type" value="Genomic_DNA"/>
</dbReference>
<sequence>MVRFFVCLQVFRRRPVMRTVIRLSRGHSLPSSRPAGHIRRTTNTALPPMLNQHRSAYCPAGHQPTPEFQCSNNAGVPDALRGTNQRLSSSTRYTPALRNLLERSLFATTYTL</sequence>
<comment type="caution">
    <text evidence="1">The sequence shown here is derived from an EMBL/GenBank/DDBJ whole genome shotgun (WGS) entry which is preliminary data.</text>
</comment>
<evidence type="ECO:0000313" key="2">
    <source>
        <dbReference type="Proteomes" id="UP000322699"/>
    </source>
</evidence>
<accession>A0A5B1CAU7</accession>
<evidence type="ECO:0000313" key="1">
    <source>
        <dbReference type="EMBL" id="KAA1257105.1"/>
    </source>
</evidence>
<dbReference type="Proteomes" id="UP000322699">
    <property type="component" value="Unassembled WGS sequence"/>
</dbReference>
<dbReference type="AlphaFoldDB" id="A0A5B1CAU7"/>
<organism evidence="1 2">
    <name type="scientific">Rubripirellula obstinata</name>
    <dbReference type="NCBI Taxonomy" id="406547"/>
    <lineage>
        <taxon>Bacteria</taxon>
        <taxon>Pseudomonadati</taxon>
        <taxon>Planctomycetota</taxon>
        <taxon>Planctomycetia</taxon>
        <taxon>Pirellulales</taxon>
        <taxon>Pirellulaceae</taxon>
        <taxon>Rubripirellula</taxon>
    </lineage>
</organism>
<reference evidence="1 2" key="1">
    <citation type="submission" date="2019-08" db="EMBL/GenBank/DDBJ databases">
        <title>Deep-cultivation of Planctomycetes and their phenomic and genomic characterization uncovers novel biology.</title>
        <authorList>
            <person name="Wiegand S."/>
            <person name="Jogler M."/>
            <person name="Boedeker C."/>
            <person name="Pinto D."/>
            <person name="Vollmers J."/>
            <person name="Rivas-Marin E."/>
            <person name="Kohn T."/>
            <person name="Peeters S.H."/>
            <person name="Heuer A."/>
            <person name="Rast P."/>
            <person name="Oberbeckmann S."/>
            <person name="Bunk B."/>
            <person name="Jeske O."/>
            <person name="Meyerdierks A."/>
            <person name="Storesund J.E."/>
            <person name="Kallscheuer N."/>
            <person name="Luecker S."/>
            <person name="Lage O.M."/>
            <person name="Pohl T."/>
            <person name="Merkel B.J."/>
            <person name="Hornburger P."/>
            <person name="Mueller R.-W."/>
            <person name="Bruemmer F."/>
            <person name="Labrenz M."/>
            <person name="Spormann A.M."/>
            <person name="Op Den Camp H."/>
            <person name="Overmann J."/>
            <person name="Amann R."/>
            <person name="Jetten M.S.M."/>
            <person name="Mascher T."/>
            <person name="Medema M.H."/>
            <person name="Devos D.P."/>
            <person name="Kaster A.-K."/>
            <person name="Ovreas L."/>
            <person name="Rohde M."/>
            <person name="Galperin M.Y."/>
            <person name="Jogler C."/>
        </authorList>
    </citation>
    <scope>NUCLEOTIDE SEQUENCE [LARGE SCALE GENOMIC DNA]</scope>
    <source>
        <strain evidence="1 2">LF1</strain>
    </source>
</reference>
<protein>
    <submittedName>
        <fullName evidence="1">Uncharacterized protein</fullName>
    </submittedName>
</protein>
<gene>
    <name evidence="1" type="ORF">LF1_55050</name>
</gene>
<keyword evidence="2" id="KW-1185">Reference proteome</keyword>